<evidence type="ECO:0000313" key="5">
    <source>
        <dbReference type="Proteomes" id="UP000001554"/>
    </source>
</evidence>
<name>A0A9J7M8P5_BRAFL</name>
<feature type="compositionally biased region" description="Basic and acidic residues" evidence="2">
    <location>
        <begin position="166"/>
        <end position="179"/>
    </location>
</feature>
<dbReference type="InterPro" id="IPR003191">
    <property type="entry name" value="Guanylate-bd/ATL_C"/>
</dbReference>
<dbReference type="InterPro" id="IPR001875">
    <property type="entry name" value="DED_dom"/>
</dbReference>
<dbReference type="SUPFAM" id="SSF52540">
    <property type="entry name" value="P-loop containing nucleoside triphosphate hydrolases"/>
    <property type="match status" value="1"/>
</dbReference>
<feature type="region of interest" description="Disordered" evidence="2">
    <location>
        <begin position="876"/>
        <end position="896"/>
    </location>
</feature>
<dbReference type="OrthoDB" id="2135133at2759"/>
<feature type="compositionally biased region" description="Basic and acidic residues" evidence="2">
    <location>
        <begin position="1383"/>
        <end position="1430"/>
    </location>
</feature>
<dbReference type="Gene3D" id="1.10.533.10">
    <property type="entry name" value="Death Domain, Fas"/>
    <property type="match status" value="2"/>
</dbReference>
<dbReference type="InterPro" id="IPR027417">
    <property type="entry name" value="P-loop_NTPase"/>
</dbReference>
<dbReference type="InterPro" id="IPR008984">
    <property type="entry name" value="SMAD_FHA_dom_sf"/>
</dbReference>
<dbReference type="InterPro" id="IPR011029">
    <property type="entry name" value="DEATH-like_dom_sf"/>
</dbReference>
<dbReference type="SUPFAM" id="SSF46785">
    <property type="entry name" value="Winged helix' DNA-binding domain"/>
    <property type="match status" value="1"/>
</dbReference>
<dbReference type="GO" id="GO:0003700">
    <property type="term" value="F:DNA-binding transcription factor activity"/>
    <property type="evidence" value="ECO:0007669"/>
    <property type="project" value="InterPro"/>
</dbReference>
<feature type="domain" description="IRF tryptophan pentad repeat" evidence="4">
    <location>
        <begin position="456"/>
        <end position="564"/>
    </location>
</feature>
<dbReference type="InterPro" id="IPR036388">
    <property type="entry name" value="WH-like_DNA-bd_sf"/>
</dbReference>
<dbReference type="FunFam" id="3.40.50.300:FF:004458">
    <property type="entry name" value="Uncharacterized protein"/>
    <property type="match status" value="1"/>
</dbReference>
<keyword evidence="1" id="KW-0378">Hydrolase</keyword>
<feature type="compositionally biased region" description="Basic residues" evidence="2">
    <location>
        <begin position="1481"/>
        <end position="1492"/>
    </location>
</feature>
<accession>A0A9J7M8P5</accession>
<dbReference type="Pfam" id="PF00605">
    <property type="entry name" value="IRF"/>
    <property type="match status" value="1"/>
</dbReference>
<feature type="compositionally biased region" description="Basic and acidic residues" evidence="2">
    <location>
        <begin position="1440"/>
        <end position="1480"/>
    </location>
</feature>
<dbReference type="GeneID" id="118429564"/>
<dbReference type="PROSITE" id="PS51507">
    <property type="entry name" value="IRF_2"/>
    <property type="match status" value="1"/>
</dbReference>
<gene>
    <name evidence="6" type="primary">LOC118429564</name>
</gene>
<dbReference type="RefSeq" id="XP_035695979.1">
    <property type="nucleotide sequence ID" value="XM_035840086.1"/>
</dbReference>
<dbReference type="Gene3D" id="1.10.10.10">
    <property type="entry name" value="Winged helix-like DNA-binding domain superfamily/Winged helix DNA-binding domain"/>
    <property type="match status" value="1"/>
</dbReference>
<dbReference type="CDD" id="cd00103">
    <property type="entry name" value="IRF"/>
    <property type="match status" value="1"/>
</dbReference>
<feature type="region of interest" description="Disordered" evidence="2">
    <location>
        <begin position="1383"/>
        <end position="1492"/>
    </location>
</feature>
<dbReference type="GO" id="GO:0005525">
    <property type="term" value="F:GTP binding"/>
    <property type="evidence" value="ECO:0000318"/>
    <property type="project" value="GO_Central"/>
</dbReference>
<evidence type="ECO:0000256" key="1">
    <source>
        <dbReference type="ARBA" id="ARBA00022801"/>
    </source>
</evidence>
<dbReference type="PRINTS" id="PR00267">
    <property type="entry name" value="INTFRNREGFCT"/>
</dbReference>
<dbReference type="GO" id="GO:0000976">
    <property type="term" value="F:transcription cis-regulatory region binding"/>
    <property type="evidence" value="ECO:0007669"/>
    <property type="project" value="InterPro"/>
</dbReference>
<dbReference type="SMART" id="SM00348">
    <property type="entry name" value="IRF"/>
    <property type="match status" value="1"/>
</dbReference>
<dbReference type="InterPro" id="IPR019471">
    <property type="entry name" value="Interferon_reg_factor-3"/>
</dbReference>
<reference evidence="6" key="2">
    <citation type="submission" date="2025-08" db="UniProtKB">
        <authorList>
            <consortium name="RefSeq"/>
        </authorList>
    </citation>
    <scope>IDENTIFICATION</scope>
    <source>
        <strain evidence="6">S238N-H82</strain>
        <tissue evidence="6">Testes</tissue>
    </source>
</reference>
<reference evidence="5" key="1">
    <citation type="journal article" date="2020" name="Nat. Ecol. Evol.">
        <title>Deeply conserved synteny resolves early events in vertebrate evolution.</title>
        <authorList>
            <person name="Simakov O."/>
            <person name="Marletaz F."/>
            <person name="Yue J.X."/>
            <person name="O'Connell B."/>
            <person name="Jenkins J."/>
            <person name="Brandt A."/>
            <person name="Calef R."/>
            <person name="Tung C.H."/>
            <person name="Huang T.K."/>
            <person name="Schmutz J."/>
            <person name="Satoh N."/>
            <person name="Yu J.K."/>
            <person name="Putnam N.H."/>
            <person name="Green R.E."/>
            <person name="Rokhsar D.S."/>
        </authorList>
    </citation>
    <scope>NUCLEOTIDE SEQUENCE [LARGE SCALE GENOMIC DNA]</scope>
    <source>
        <strain evidence="5">S238N-H82</strain>
    </source>
</reference>
<dbReference type="SMART" id="SM01243">
    <property type="entry name" value="IRF-3"/>
    <property type="match status" value="1"/>
</dbReference>
<dbReference type="FunFam" id="1.20.1000.10:FF:000010">
    <property type="entry name" value="Uncharacterized protein"/>
    <property type="match status" value="1"/>
</dbReference>
<keyword evidence="5" id="KW-1185">Reference proteome</keyword>
<dbReference type="Gene3D" id="3.40.50.300">
    <property type="entry name" value="P-loop containing nucleotide triphosphate hydrolases"/>
    <property type="match status" value="1"/>
</dbReference>
<dbReference type="Pfam" id="PF02263">
    <property type="entry name" value="GBP"/>
    <property type="match status" value="1"/>
</dbReference>
<dbReference type="GO" id="GO:0045893">
    <property type="term" value="P:positive regulation of DNA-templated transcription"/>
    <property type="evidence" value="ECO:0007669"/>
    <property type="project" value="UniProtKB-ARBA"/>
</dbReference>
<sequence>MATSIESEEGNLQPINNELSPRNKLYMKINENLSESEVESLRMSMITDKLIARGRVQKAKPHEIFNMLEDDGRMGVGNLLLLKDLLRQLNKGKLAEEADDVEKMEAVSNMNKRNAPEDLFVHASPKHLKMGSDDEGSDHSDSSAESGIGCSASPPLDTETQDSDNVEDHASPTEDKTDCSKITTVGDVYKRIDYLRTKIAKLTRYPKSISQAKTMAYLKASKELDYLMQLLAEQGTGELRVDIALMDTQEEFQDRYETGALSQTIQKEVKQIMRSSSDDIVNVKPDVSVDFSQNTTESTNCSPERRATIKVTAEDVQLEDSCRLDKDSAVRQLFKYLVKNPKKLHPIMEYLNSFHVQVRTISYGSIDFECICLTPESAVHLHQEYNGQRLHAQFQRVLSSLAILTEFGIKSISLAVQLTFADEGFIMDHHSMRQKVTNAPVNEEARLSPEQRPRTQQKLIPWLRQRVSSGQVPGVEWVDEPRGVVKIQWPRKSQHDYNVNQDGAIFKEWAVHTGMYTEGVDTPDPSRWETNFRCVMNESTEAEYLRDQSQEQGDSPYRVYRLSPSSADDASQQQLVSHVSPVLDEDCELQIEPYYGSDMVFRTKPSHGCLIHPPSFQRNGFHVPAKLVVLSEYTGGNAHKQKQYNRIFNHLDKGIAARVFNNDLYVTRHCRVRVLCRMVGGKVVKLKKGAKTKVFDYGNFLAVLQDYARTGLTHQRPETQVYLNIGQNDPGPPNSQALITVVLRHVTAEQRLRTVDDSLPNMGQFRKPHFERVPNMAHTSPSNLYLRISQNLKDNESRDFHNYVESKGILPARDLPHMNPNEIGIKLEHKKLLWAGEPTVLEDVMTKIGRVDFAEEAKQIAARQKKGVMFENMPFDEGAGSSAKRPKLSPDEGTMDAPIKLTSTRMVNNRRQIYISPEAERIISNLQPRPVDVVAVVGPMRKGKSHLANLLCKRKSGFPLGDEMESKTKDFWFWIGPHPVKTNRYLMVVDTEGLGDYSDEEQNEKDIKCLVLATLLSNHLVFNLQDNPYRSFVSQLRLMGDLAEHVRVQKDGNDGGNNLGHHFPELWVTVQDARLKPPQRDGMRLTPDEFLEVMLERKDGHTKSIRSHNEITDAVKAFFPKRHLRLIPAPSIDSDILSNLDKVGDNVLQTDYKDAVSGFTGEIWNSGQVKKVNGDDIKTTGLLHIMRYYVNAINDPNALPSVFGDYEAMAEGECSRASDEQLKAFQETVEKTVKPLMPTDEEICNREIQTATDTAVSRLSADVGKWDKVGTWKKRLQGKLETERLALINVNSAKSKDFCEAIIKEVDQPVRQKVGKGEYNRIGGFNTYVREMDVVYSAYRQKASGKGPAIENVLQTFRTTETTRRDTIRDTDGKLVEEDRRIKEEQRKKQEAKAAAERAAEKERLARAEAARAEEAKKRAEAERAAEKARRQAAQQEAAKAAEARKRAKAEKAVEEAKRRTAEAQAEAARHPQRAAEERARRKRRGKFLGLF</sequence>
<dbReference type="InterPro" id="IPR015894">
    <property type="entry name" value="Guanylate-bd_N"/>
</dbReference>
<dbReference type="GO" id="GO:0006357">
    <property type="term" value="P:regulation of transcription by RNA polymerase II"/>
    <property type="evidence" value="ECO:0007669"/>
    <property type="project" value="UniProtKB-ARBA"/>
</dbReference>
<evidence type="ECO:0000313" key="6">
    <source>
        <dbReference type="RefSeq" id="XP_035695979.1"/>
    </source>
</evidence>
<protein>
    <submittedName>
        <fullName evidence="6">Uncharacterized protein LOC118429564 isoform X1</fullName>
    </submittedName>
</protein>
<dbReference type="GO" id="GO:0042981">
    <property type="term" value="P:regulation of apoptotic process"/>
    <property type="evidence" value="ECO:0007669"/>
    <property type="project" value="InterPro"/>
</dbReference>
<organism evidence="5 6">
    <name type="scientific">Branchiostoma floridae</name>
    <name type="common">Florida lancelet</name>
    <name type="synonym">Amphioxus</name>
    <dbReference type="NCBI Taxonomy" id="7739"/>
    <lineage>
        <taxon>Eukaryota</taxon>
        <taxon>Metazoa</taxon>
        <taxon>Chordata</taxon>
        <taxon>Cephalochordata</taxon>
        <taxon>Leptocardii</taxon>
        <taxon>Amphioxiformes</taxon>
        <taxon>Branchiostomatidae</taxon>
        <taxon>Branchiostoma</taxon>
    </lineage>
</organism>
<dbReference type="InterPro" id="IPR036543">
    <property type="entry name" value="Guanylate-bd_C_sf"/>
</dbReference>
<dbReference type="Gene3D" id="1.20.1000.10">
    <property type="entry name" value="Guanylate-binding protein, C-terminal domain"/>
    <property type="match status" value="1"/>
</dbReference>
<dbReference type="PANTHER" id="PTHR10751">
    <property type="entry name" value="GUANYLATE BINDING PROTEIN"/>
    <property type="match status" value="1"/>
</dbReference>
<dbReference type="SUPFAM" id="SSF48340">
    <property type="entry name" value="Interferon-induced guanylate-binding protein 1 (GBP1), C-terminal domain"/>
    <property type="match status" value="1"/>
</dbReference>
<proteinExistence type="predicted"/>
<evidence type="ECO:0000256" key="2">
    <source>
        <dbReference type="SAM" id="MobiDB-lite"/>
    </source>
</evidence>
<dbReference type="SUPFAM" id="SSF49879">
    <property type="entry name" value="SMAD/FHA domain"/>
    <property type="match status" value="1"/>
</dbReference>
<dbReference type="GO" id="GO:0003924">
    <property type="term" value="F:GTPase activity"/>
    <property type="evidence" value="ECO:0000318"/>
    <property type="project" value="GO_Central"/>
</dbReference>
<dbReference type="InterPro" id="IPR017855">
    <property type="entry name" value="SMAD-like_dom_sf"/>
</dbReference>
<feature type="region of interest" description="Disordered" evidence="2">
    <location>
        <begin position="127"/>
        <end position="179"/>
    </location>
</feature>
<dbReference type="PROSITE" id="PS50168">
    <property type="entry name" value="DED"/>
    <property type="match status" value="1"/>
</dbReference>
<dbReference type="InterPro" id="IPR036390">
    <property type="entry name" value="WH_DNA-bd_sf"/>
</dbReference>
<dbReference type="KEGG" id="bfo:118429564"/>
<dbReference type="SUPFAM" id="SSF47986">
    <property type="entry name" value="DEATH domain"/>
    <property type="match status" value="1"/>
</dbReference>
<feature type="domain" description="DED" evidence="3">
    <location>
        <begin position="21"/>
        <end position="100"/>
    </location>
</feature>
<dbReference type="Proteomes" id="UP000001554">
    <property type="component" value="Chromosome 13"/>
</dbReference>
<dbReference type="Pfam" id="PF02841">
    <property type="entry name" value="GBP_C"/>
    <property type="match status" value="1"/>
</dbReference>
<evidence type="ECO:0000259" key="4">
    <source>
        <dbReference type="PROSITE" id="PS51507"/>
    </source>
</evidence>
<dbReference type="InterPro" id="IPR001346">
    <property type="entry name" value="Interferon_reg_fact_DNA-bd_dom"/>
</dbReference>
<evidence type="ECO:0000259" key="3">
    <source>
        <dbReference type="PROSITE" id="PS50168"/>
    </source>
</evidence>
<dbReference type="Pfam" id="PF10401">
    <property type="entry name" value="IRF-3"/>
    <property type="match status" value="1"/>
</dbReference>
<dbReference type="Gene3D" id="2.60.200.10">
    <property type="match status" value="1"/>
</dbReference>